<dbReference type="Pfam" id="PF01163">
    <property type="entry name" value="RIO1"/>
    <property type="match status" value="1"/>
</dbReference>
<dbReference type="GO" id="GO:0004674">
    <property type="term" value="F:protein serine/threonine kinase activity"/>
    <property type="evidence" value="ECO:0007669"/>
    <property type="project" value="UniProtKB-KW"/>
</dbReference>
<dbReference type="EC" id="2.7.11.1" evidence="1"/>
<organism evidence="10 11">
    <name type="scientific">Exercitatus varius</name>
    <dbReference type="NCBI Taxonomy" id="67857"/>
    <lineage>
        <taxon>Bacteria</taxon>
        <taxon>Pseudomonadati</taxon>
        <taxon>Pseudomonadota</taxon>
        <taxon>Gammaproteobacteria</taxon>
        <taxon>Pasteurellales</taxon>
        <taxon>Pasteurellaceae</taxon>
        <taxon>Exercitatus</taxon>
    </lineage>
</organism>
<accession>A0AAW6Q9M0</accession>
<evidence type="ECO:0000313" key="11">
    <source>
        <dbReference type="Proteomes" id="UP001214976"/>
    </source>
</evidence>
<comment type="caution">
    <text evidence="10">The sequence shown here is derived from an EMBL/GenBank/DDBJ whole genome shotgun (WGS) entry which is preliminary data.</text>
</comment>
<evidence type="ECO:0000256" key="6">
    <source>
        <dbReference type="ARBA" id="ARBA00022840"/>
    </source>
</evidence>
<name>A0AAW6Q9M0_9PAST</name>
<proteinExistence type="predicted"/>
<gene>
    <name evidence="10" type="ORF">P7M15_05985</name>
</gene>
<protein>
    <recommendedName>
        <fullName evidence="1">non-specific serine/threonine protein kinase</fullName>
        <ecNumber evidence="1">2.7.11.1</ecNumber>
    </recommendedName>
</protein>
<dbReference type="Gene3D" id="1.10.510.10">
    <property type="entry name" value="Transferase(Phosphotransferase) domain 1"/>
    <property type="match status" value="1"/>
</dbReference>
<feature type="domain" description="RIO-type" evidence="9">
    <location>
        <begin position="45"/>
        <end position="151"/>
    </location>
</feature>
<evidence type="ECO:0000256" key="2">
    <source>
        <dbReference type="ARBA" id="ARBA00022527"/>
    </source>
</evidence>
<dbReference type="SUPFAM" id="SSF56112">
    <property type="entry name" value="Protein kinase-like (PK-like)"/>
    <property type="match status" value="1"/>
</dbReference>
<keyword evidence="6" id="KW-0067">ATP-binding</keyword>
<evidence type="ECO:0000256" key="5">
    <source>
        <dbReference type="ARBA" id="ARBA00022777"/>
    </source>
</evidence>
<comment type="catalytic activity">
    <reaction evidence="7">
        <text>L-threonyl-[protein] + ATP = O-phospho-L-threonyl-[protein] + ADP + H(+)</text>
        <dbReference type="Rhea" id="RHEA:46608"/>
        <dbReference type="Rhea" id="RHEA-COMP:11060"/>
        <dbReference type="Rhea" id="RHEA-COMP:11605"/>
        <dbReference type="ChEBI" id="CHEBI:15378"/>
        <dbReference type="ChEBI" id="CHEBI:30013"/>
        <dbReference type="ChEBI" id="CHEBI:30616"/>
        <dbReference type="ChEBI" id="CHEBI:61977"/>
        <dbReference type="ChEBI" id="CHEBI:456216"/>
        <dbReference type="EC" id="2.7.11.1"/>
    </reaction>
</comment>
<dbReference type="AlphaFoldDB" id="A0AAW6Q9M0"/>
<comment type="catalytic activity">
    <reaction evidence="8">
        <text>L-seryl-[protein] + ATP = O-phospho-L-seryl-[protein] + ADP + H(+)</text>
        <dbReference type="Rhea" id="RHEA:17989"/>
        <dbReference type="Rhea" id="RHEA-COMP:9863"/>
        <dbReference type="Rhea" id="RHEA-COMP:11604"/>
        <dbReference type="ChEBI" id="CHEBI:15378"/>
        <dbReference type="ChEBI" id="CHEBI:29999"/>
        <dbReference type="ChEBI" id="CHEBI:30616"/>
        <dbReference type="ChEBI" id="CHEBI:83421"/>
        <dbReference type="ChEBI" id="CHEBI:456216"/>
        <dbReference type="EC" id="2.7.11.1"/>
    </reaction>
</comment>
<keyword evidence="2" id="KW-0723">Serine/threonine-protein kinase</keyword>
<dbReference type="InterPro" id="IPR011009">
    <property type="entry name" value="Kinase-like_dom_sf"/>
</dbReference>
<keyword evidence="4" id="KW-0547">Nucleotide-binding</keyword>
<dbReference type="InterPro" id="IPR018934">
    <property type="entry name" value="RIO_dom"/>
</dbReference>
<keyword evidence="5 10" id="KW-0418">Kinase</keyword>
<dbReference type="Proteomes" id="UP001214976">
    <property type="component" value="Unassembled WGS sequence"/>
</dbReference>
<sequence length="236" mass="27998">MTLADYVEILQAEHRMERVYSFEFEGKSYWLKQPEHPHGIQRLLKPFSRAAFRREIQRIKWLILHKAPIPPVKIINSHYLVMEDAGHNVRFWLESDITAAQKQRILDDCAKALADLHEHGIVHGRPLLKDILWQDGKVSFIDFEAVSHSHKLIWQKMRDALLFIYGVCREKTTPAQIQRTIDTFVCYEDSRVWHYALALVKKYRFLYYLLLPFKPLAKTDLLAFYVLFETLLTKFL</sequence>
<evidence type="ECO:0000256" key="7">
    <source>
        <dbReference type="ARBA" id="ARBA00047899"/>
    </source>
</evidence>
<keyword evidence="3" id="KW-0808">Transferase</keyword>
<dbReference type="EMBL" id="JARQTW010000009">
    <property type="protein sequence ID" value="MDG2950072.1"/>
    <property type="molecule type" value="Genomic_DNA"/>
</dbReference>
<evidence type="ECO:0000256" key="3">
    <source>
        <dbReference type="ARBA" id="ARBA00022679"/>
    </source>
</evidence>
<evidence type="ECO:0000256" key="1">
    <source>
        <dbReference type="ARBA" id="ARBA00012513"/>
    </source>
</evidence>
<evidence type="ECO:0000313" key="10">
    <source>
        <dbReference type="EMBL" id="MDG2950072.1"/>
    </source>
</evidence>
<reference evidence="10" key="1">
    <citation type="submission" date="2023-03" db="EMBL/GenBank/DDBJ databases">
        <title>Classification of Bisgaard taxon 6 and taxon 10 as Exercitatus varius gen. nov., spec. nov.</title>
        <authorList>
            <person name="Christensen H."/>
        </authorList>
    </citation>
    <scope>NUCLEOTIDE SEQUENCE</scope>
    <source>
        <strain evidence="10">86116</strain>
    </source>
</reference>
<evidence type="ECO:0000256" key="8">
    <source>
        <dbReference type="ARBA" id="ARBA00048679"/>
    </source>
</evidence>
<dbReference type="GO" id="GO:0005524">
    <property type="term" value="F:ATP binding"/>
    <property type="evidence" value="ECO:0007669"/>
    <property type="project" value="UniProtKB-KW"/>
</dbReference>
<evidence type="ECO:0000259" key="9">
    <source>
        <dbReference type="Pfam" id="PF01163"/>
    </source>
</evidence>
<evidence type="ECO:0000256" key="4">
    <source>
        <dbReference type="ARBA" id="ARBA00022741"/>
    </source>
</evidence>
<dbReference type="RefSeq" id="WP_317477156.1">
    <property type="nucleotide sequence ID" value="NZ_JARQTW010000009.1"/>
</dbReference>